<dbReference type="EMBL" id="MWPV01000005">
    <property type="protein sequence ID" value="OUL56781.1"/>
    <property type="molecule type" value="Genomic_DNA"/>
</dbReference>
<feature type="signal peptide" evidence="1">
    <location>
        <begin position="1"/>
        <end position="20"/>
    </location>
</feature>
<comment type="caution">
    <text evidence="3">The sequence shown here is derived from an EMBL/GenBank/DDBJ whole genome shotgun (WGS) entry which is preliminary data.</text>
</comment>
<sequence>MLKRGVLFASLLCCALSSNALELKGQLTQGGLVTGQLPGAKQVKFNGNELKLTQDGTFVFGFGRDSSLQHTLQWQDEAGKSHSESFLITARSYNIDKITGVAKKYVSPPESVSKRISQEARAVREARNTVSNRTDFLSPVLKPAQGRISGVYGSQRFFNGEPKRPHYGLDIANKTGTPVYAPLPGKVVFADPDLYYSGGTLILDHGHGITSTYIHLHTLDVKKGQEVNQGTKIAEIGATGRVTGPHLDWRFNWLQERLDPQLLMIDTLANKP</sequence>
<evidence type="ECO:0000313" key="3">
    <source>
        <dbReference type="EMBL" id="OUL56781.1"/>
    </source>
</evidence>
<dbReference type="Pfam" id="PF01551">
    <property type="entry name" value="Peptidase_M23"/>
    <property type="match status" value="1"/>
</dbReference>
<dbReference type="AlphaFoldDB" id="A0A244CMB9"/>
<keyword evidence="1" id="KW-0732">Signal</keyword>
<dbReference type="InterPro" id="IPR050570">
    <property type="entry name" value="Cell_wall_metabolism_enzyme"/>
</dbReference>
<proteinExistence type="predicted"/>
<dbReference type="RefSeq" id="WP_086745035.1">
    <property type="nucleotide sequence ID" value="NZ_MWPV01000005.1"/>
</dbReference>
<dbReference type="InterPro" id="IPR016047">
    <property type="entry name" value="M23ase_b-sheet_dom"/>
</dbReference>
<accession>A0A244CMB9</accession>
<dbReference type="InterPro" id="IPR011055">
    <property type="entry name" value="Dup_hybrid_motif"/>
</dbReference>
<feature type="domain" description="M23ase beta-sheet core" evidence="2">
    <location>
        <begin position="165"/>
        <end position="260"/>
    </location>
</feature>
<dbReference type="Gene3D" id="2.70.70.10">
    <property type="entry name" value="Glucose Permease (Domain IIA)"/>
    <property type="match status" value="1"/>
</dbReference>
<evidence type="ECO:0000256" key="1">
    <source>
        <dbReference type="SAM" id="SignalP"/>
    </source>
</evidence>
<organism evidence="3 4">
    <name type="scientific">Pseudoalteromonas ulvae</name>
    <dbReference type="NCBI Taxonomy" id="107327"/>
    <lineage>
        <taxon>Bacteria</taxon>
        <taxon>Pseudomonadati</taxon>
        <taxon>Pseudomonadota</taxon>
        <taxon>Gammaproteobacteria</taxon>
        <taxon>Alteromonadales</taxon>
        <taxon>Pseudoalteromonadaceae</taxon>
        <taxon>Pseudoalteromonas</taxon>
    </lineage>
</organism>
<evidence type="ECO:0000313" key="4">
    <source>
        <dbReference type="Proteomes" id="UP000194841"/>
    </source>
</evidence>
<dbReference type="PANTHER" id="PTHR21666:SF285">
    <property type="entry name" value="M23 FAMILY METALLOPEPTIDASE"/>
    <property type="match status" value="1"/>
</dbReference>
<dbReference type="GO" id="GO:0004222">
    <property type="term" value="F:metalloendopeptidase activity"/>
    <property type="evidence" value="ECO:0007669"/>
    <property type="project" value="TreeGrafter"/>
</dbReference>
<dbReference type="Proteomes" id="UP000194841">
    <property type="component" value="Unassembled WGS sequence"/>
</dbReference>
<reference evidence="3 4" key="1">
    <citation type="submission" date="2017-02" db="EMBL/GenBank/DDBJ databases">
        <title>Pseudoalteromonas ulvae TC14 Genome.</title>
        <authorList>
            <person name="Molmeret M."/>
        </authorList>
    </citation>
    <scope>NUCLEOTIDE SEQUENCE [LARGE SCALE GENOMIC DNA]</scope>
    <source>
        <strain evidence="3">TC14</strain>
    </source>
</reference>
<dbReference type="OrthoDB" id="9805070at2"/>
<keyword evidence="4" id="KW-1185">Reference proteome</keyword>
<name>A0A244CMB9_PSEDV</name>
<dbReference type="CDD" id="cd12797">
    <property type="entry name" value="M23_peptidase"/>
    <property type="match status" value="1"/>
</dbReference>
<feature type="chain" id="PRO_5011253936" evidence="1">
    <location>
        <begin position="21"/>
        <end position="272"/>
    </location>
</feature>
<evidence type="ECO:0000259" key="2">
    <source>
        <dbReference type="Pfam" id="PF01551"/>
    </source>
</evidence>
<protein>
    <submittedName>
        <fullName evidence="3">Peptidase</fullName>
    </submittedName>
</protein>
<gene>
    <name evidence="3" type="ORF">B1199_15525</name>
</gene>
<dbReference type="SUPFAM" id="SSF51261">
    <property type="entry name" value="Duplicated hybrid motif"/>
    <property type="match status" value="1"/>
</dbReference>
<dbReference type="PANTHER" id="PTHR21666">
    <property type="entry name" value="PEPTIDASE-RELATED"/>
    <property type="match status" value="1"/>
</dbReference>
<dbReference type="FunFam" id="2.70.70.10:FF:000019">
    <property type="entry name" value="M23 family peptidase"/>
    <property type="match status" value="1"/>
</dbReference>